<feature type="region of interest" description="Disordered" evidence="2">
    <location>
        <begin position="294"/>
        <end position="332"/>
    </location>
</feature>
<feature type="region of interest" description="Disordered" evidence="2">
    <location>
        <begin position="205"/>
        <end position="247"/>
    </location>
</feature>
<comment type="caution">
    <text evidence="4">The sequence shown here is derived from an EMBL/GenBank/DDBJ whole genome shotgun (WGS) entry which is preliminary data.</text>
</comment>
<gene>
    <name evidence="4" type="ORF">SPF06_16795</name>
</gene>
<accession>A0ABU5T9M5</accession>
<evidence type="ECO:0000313" key="5">
    <source>
        <dbReference type="Proteomes" id="UP001304769"/>
    </source>
</evidence>
<sequence length="478" mass="49753">MHRYSSGDWYTLVTPDGLAMLPDSVTPEFVERVWLALSKGHGLGAVLEGIVGAFGTSLSSLPPFAVASRTSAGDGVQVAVRGPIEVVVKASGAETAVTGLGVTTWSERSIDGVDVVQAALPGAAAVSLPINDGVVLANRILFAFQDAHFDKAAPAEAVRIDARQATPSLIDAPLVPETAAEAPEDPGTVEFAPDEVVERVPVLAPQEPVRAPQEPIPGPQEPVPAAEESAESREAPEAFAEEQAFSAPSGETTIAPLAGDLLALAEDEFDDDYDQLLYGDTVRSTVEDAAVRVTEDDSQTEHDGGARPIISGLPSFAHPDEAPSSPELGDHDGETISIAKLRALQTQASTSASASGLPALPGHAPSPITLVVSTGERITLDRGAVVGRRPRLARVQGGNVPQLVTVPSPNQDVSRSHVELRVEGAHLLAVDLDTTNGTKLLRPGVDPVRLQPGDATMLVAGDRLDLGDGILLDFEGLR</sequence>
<dbReference type="InterPro" id="IPR008984">
    <property type="entry name" value="SMAD_FHA_dom_sf"/>
</dbReference>
<proteinExistence type="predicted"/>
<evidence type="ECO:0000256" key="2">
    <source>
        <dbReference type="SAM" id="MobiDB-lite"/>
    </source>
</evidence>
<dbReference type="RefSeq" id="WP_323280286.1">
    <property type="nucleotide sequence ID" value="NZ_JAYGGQ010000014.1"/>
</dbReference>
<feature type="compositionally biased region" description="Basic and acidic residues" evidence="2">
    <location>
        <begin position="294"/>
        <end position="305"/>
    </location>
</feature>
<dbReference type="InterPro" id="IPR000253">
    <property type="entry name" value="FHA_dom"/>
</dbReference>
<evidence type="ECO:0000259" key="3">
    <source>
        <dbReference type="PROSITE" id="PS50006"/>
    </source>
</evidence>
<organism evidence="4 5">
    <name type="scientific">Sinomonas terricola</name>
    <dbReference type="NCBI Taxonomy" id="3110330"/>
    <lineage>
        <taxon>Bacteria</taxon>
        <taxon>Bacillati</taxon>
        <taxon>Actinomycetota</taxon>
        <taxon>Actinomycetes</taxon>
        <taxon>Micrococcales</taxon>
        <taxon>Micrococcaceae</taxon>
        <taxon>Sinomonas</taxon>
    </lineage>
</organism>
<evidence type="ECO:0000313" key="4">
    <source>
        <dbReference type="EMBL" id="MEA5456394.1"/>
    </source>
</evidence>
<dbReference type="Gene3D" id="2.60.200.20">
    <property type="match status" value="1"/>
</dbReference>
<dbReference type="CDD" id="cd00060">
    <property type="entry name" value="FHA"/>
    <property type="match status" value="1"/>
</dbReference>
<feature type="compositionally biased region" description="Low complexity" evidence="2">
    <location>
        <begin position="237"/>
        <end position="247"/>
    </location>
</feature>
<dbReference type="Proteomes" id="UP001304769">
    <property type="component" value="Unassembled WGS sequence"/>
</dbReference>
<dbReference type="SUPFAM" id="SSF49879">
    <property type="entry name" value="SMAD/FHA domain"/>
    <property type="match status" value="1"/>
</dbReference>
<dbReference type="PROSITE" id="PS50006">
    <property type="entry name" value="FHA_DOMAIN"/>
    <property type="match status" value="1"/>
</dbReference>
<dbReference type="Pfam" id="PF00498">
    <property type="entry name" value="FHA"/>
    <property type="match status" value="1"/>
</dbReference>
<name>A0ABU5T9M5_9MICC</name>
<reference evidence="4 5" key="1">
    <citation type="submission" date="2023-12" db="EMBL/GenBank/DDBJ databases">
        <title>Sinomonas terricola sp. nov, isolated from litchi orchard soil in Guangdong, PR China.</title>
        <authorList>
            <person name="Jiaxin W."/>
            <person name="Yang Z."/>
            <person name="Honghui Z."/>
        </authorList>
    </citation>
    <scope>NUCLEOTIDE SEQUENCE [LARGE SCALE GENOMIC DNA]</scope>
    <source>
        <strain evidence="4 5">JGH33</strain>
    </source>
</reference>
<keyword evidence="1" id="KW-0597">Phosphoprotein</keyword>
<protein>
    <submittedName>
        <fullName evidence="4">FHA domain-containing protein</fullName>
    </submittedName>
</protein>
<dbReference type="EMBL" id="JAYGGQ010000014">
    <property type="protein sequence ID" value="MEA5456394.1"/>
    <property type="molecule type" value="Genomic_DNA"/>
</dbReference>
<evidence type="ECO:0000256" key="1">
    <source>
        <dbReference type="ARBA" id="ARBA00022553"/>
    </source>
</evidence>
<feature type="domain" description="FHA" evidence="3">
    <location>
        <begin position="384"/>
        <end position="440"/>
    </location>
</feature>
<keyword evidence="5" id="KW-1185">Reference proteome</keyword>